<reference evidence="2 3" key="1">
    <citation type="submission" date="2022-11" db="EMBL/GenBank/DDBJ databases">
        <title>Mucor velutinosus strain NIH1002 WGS.</title>
        <authorList>
            <person name="Subramanian P."/>
            <person name="Mullikin J.C."/>
            <person name="Segre J.A."/>
            <person name="Zelazny A.M."/>
        </authorList>
    </citation>
    <scope>NUCLEOTIDE SEQUENCE [LARGE SCALE GENOMIC DNA]</scope>
    <source>
        <strain evidence="2 3">NIH1002</strain>
    </source>
</reference>
<comment type="caution">
    <text evidence="2">The sequence shown here is derived from an EMBL/GenBank/DDBJ whole genome shotgun (WGS) entry which is preliminary data.</text>
</comment>
<organism evidence="2 3">
    <name type="scientific">Mucor velutinosus</name>
    <dbReference type="NCBI Taxonomy" id="708070"/>
    <lineage>
        <taxon>Eukaryota</taxon>
        <taxon>Fungi</taxon>
        <taxon>Fungi incertae sedis</taxon>
        <taxon>Mucoromycota</taxon>
        <taxon>Mucoromycotina</taxon>
        <taxon>Mucoromycetes</taxon>
        <taxon>Mucorales</taxon>
        <taxon>Mucorineae</taxon>
        <taxon>Mucoraceae</taxon>
        <taxon>Mucor</taxon>
    </lineage>
</organism>
<protein>
    <submittedName>
        <fullName evidence="2">Uncharacterized protein</fullName>
    </submittedName>
</protein>
<dbReference type="RefSeq" id="XP_064676219.1">
    <property type="nucleotide sequence ID" value="XM_064827162.1"/>
</dbReference>
<evidence type="ECO:0000313" key="3">
    <source>
        <dbReference type="Proteomes" id="UP001304243"/>
    </source>
</evidence>
<feature type="region of interest" description="Disordered" evidence="1">
    <location>
        <begin position="243"/>
        <end position="272"/>
    </location>
</feature>
<feature type="compositionally biased region" description="Low complexity" evidence="1">
    <location>
        <begin position="258"/>
        <end position="272"/>
    </location>
</feature>
<dbReference type="Proteomes" id="UP001304243">
    <property type="component" value="Unassembled WGS sequence"/>
</dbReference>
<proteinExistence type="predicted"/>
<gene>
    <name evidence="2" type="ORF">ATC70_007906</name>
</gene>
<sequence length="298" mass="33932">MSYNAFHQSSNSTHPNKKCKYSAMENPQCHLLHPQNNNKSEMMDVSQHLISLRARLGFARFKLNQGWEKSTIFDVEQLWRQKQRKNINDLPRPRFTQREIIDKRMYIPSPGARQARAKRDGLVRTLSNPIDGWPENSSALASKKNQKQLYFHHYHQPTHKETISSNISTTEDNSNVEINQKRSFSAVDECSLISDDGAMPKVRNSLDYLSYAIAMTEKQDSCNSHILYCSQPLPDITEMEPNLMDSEDQDPVEELSITNNASPPSSPTTSAAKTIMMFVNNCNSSPSPSTSTEDYKGR</sequence>
<dbReference type="EMBL" id="JASEJX010000039">
    <property type="protein sequence ID" value="KAK4509553.1"/>
    <property type="molecule type" value="Genomic_DNA"/>
</dbReference>
<dbReference type="AlphaFoldDB" id="A0AAN7D2T9"/>
<evidence type="ECO:0000313" key="2">
    <source>
        <dbReference type="EMBL" id="KAK4509553.1"/>
    </source>
</evidence>
<accession>A0AAN7D2T9</accession>
<evidence type="ECO:0000256" key="1">
    <source>
        <dbReference type="SAM" id="MobiDB-lite"/>
    </source>
</evidence>
<keyword evidence="3" id="KW-1185">Reference proteome</keyword>
<name>A0AAN7D2T9_9FUNG</name>
<dbReference type="GeneID" id="89951592"/>